<gene>
    <name evidence="1" type="ORF">UV12_C0001G0091</name>
</gene>
<sequence>MATIISFLFLLLVEGTMGFFAIWALATMNIFFGFIKEGHGIIIKRGESYVGPIISFTGYHLKPVMRKGRERLEVVQLEPNETPNAPGGILGFLQEKFGIFWLGTFPPFRSIMEYEFRWNEWEEVKGEDGNYHWRLNHREEPTTFFYVQTFPYALVLEAAETGGKYTDKSTGEKSAIGGNIEVDLKIVLLVKIICPEAATIRHENWFDQLGALVTDQARLFVGSRTFEELRSQKVNEIPEDGSADKRVRNEFCEYIMGLNDHAPIGEDSDSIVDVYGIQIIGAHILDVELAGESKKVAAETTAIYVAEQRAKATEVTKDAEAYGIRAVGNAEADAISARTKAVLDFGPDGKYVLRQEALKEAGKGGNVVVFTNDNENSGDALLSRLIVPQQLKRKGE</sequence>
<accession>A0A0G1BQ79</accession>
<evidence type="ECO:0000313" key="2">
    <source>
        <dbReference type="Proteomes" id="UP000034704"/>
    </source>
</evidence>
<evidence type="ECO:0000313" key="1">
    <source>
        <dbReference type="EMBL" id="KKS48396.1"/>
    </source>
</evidence>
<dbReference type="AlphaFoldDB" id="A0A0G1BQ79"/>
<name>A0A0G1BQ79_9BACT</name>
<dbReference type="EMBL" id="LCDG01000001">
    <property type="protein sequence ID" value="KKS48396.1"/>
    <property type="molecule type" value="Genomic_DNA"/>
</dbReference>
<protein>
    <recommendedName>
        <fullName evidence="3">Band 7 domain-containing protein</fullName>
    </recommendedName>
</protein>
<organism evidence="1 2">
    <name type="scientific">Candidatus Nomurabacteria bacterium GW2011_GWC2_42_20</name>
    <dbReference type="NCBI Taxonomy" id="1618756"/>
    <lineage>
        <taxon>Bacteria</taxon>
        <taxon>Candidatus Nomuraibacteriota</taxon>
    </lineage>
</organism>
<evidence type="ECO:0008006" key="3">
    <source>
        <dbReference type="Google" id="ProtNLM"/>
    </source>
</evidence>
<dbReference type="Proteomes" id="UP000034704">
    <property type="component" value="Unassembled WGS sequence"/>
</dbReference>
<reference evidence="1 2" key="1">
    <citation type="journal article" date="2015" name="Nature">
        <title>rRNA introns, odd ribosomes, and small enigmatic genomes across a large radiation of phyla.</title>
        <authorList>
            <person name="Brown C.T."/>
            <person name="Hug L.A."/>
            <person name="Thomas B.C."/>
            <person name="Sharon I."/>
            <person name="Castelle C.J."/>
            <person name="Singh A."/>
            <person name="Wilkins M.J."/>
            <person name="Williams K.H."/>
            <person name="Banfield J.F."/>
        </authorList>
    </citation>
    <scope>NUCLEOTIDE SEQUENCE [LARGE SCALE GENOMIC DNA]</scope>
</reference>
<proteinExistence type="predicted"/>
<comment type="caution">
    <text evidence="1">The sequence shown here is derived from an EMBL/GenBank/DDBJ whole genome shotgun (WGS) entry which is preliminary data.</text>
</comment>